<protein>
    <submittedName>
        <fullName evidence="2">Uncharacterized protein</fullName>
    </submittedName>
</protein>
<gene>
    <name evidence="2" type="ORF">C4D60_Mb09t19500</name>
</gene>
<feature type="region of interest" description="Disordered" evidence="1">
    <location>
        <begin position="22"/>
        <end position="46"/>
    </location>
</feature>
<evidence type="ECO:0000313" key="3">
    <source>
        <dbReference type="Proteomes" id="UP000317650"/>
    </source>
</evidence>
<dbReference type="EMBL" id="PYDT01000010">
    <property type="protein sequence ID" value="THU47804.1"/>
    <property type="molecule type" value="Genomic_DNA"/>
</dbReference>
<reference evidence="2 3" key="1">
    <citation type="journal article" date="2019" name="Nat. Plants">
        <title>Genome sequencing of Musa balbisiana reveals subgenome evolution and function divergence in polyploid bananas.</title>
        <authorList>
            <person name="Yao X."/>
        </authorList>
    </citation>
    <scope>NUCLEOTIDE SEQUENCE [LARGE SCALE GENOMIC DNA]</scope>
    <source>
        <strain evidence="3">cv. DH-PKW</strain>
        <tissue evidence="2">Leaves</tissue>
    </source>
</reference>
<organism evidence="2 3">
    <name type="scientific">Musa balbisiana</name>
    <name type="common">Banana</name>
    <dbReference type="NCBI Taxonomy" id="52838"/>
    <lineage>
        <taxon>Eukaryota</taxon>
        <taxon>Viridiplantae</taxon>
        <taxon>Streptophyta</taxon>
        <taxon>Embryophyta</taxon>
        <taxon>Tracheophyta</taxon>
        <taxon>Spermatophyta</taxon>
        <taxon>Magnoliopsida</taxon>
        <taxon>Liliopsida</taxon>
        <taxon>Zingiberales</taxon>
        <taxon>Musaceae</taxon>
        <taxon>Musa</taxon>
    </lineage>
</organism>
<accession>A0A4S8IIY1</accession>
<sequence length="74" mass="8486">MTRRKLSTIALSSAPTIVEDKENETYFDEEKGHEEEDELNEDDLFENDDNSTLFRSGERLGKRLAPHAFLDLGV</sequence>
<feature type="compositionally biased region" description="Basic and acidic residues" evidence="1">
    <location>
        <begin position="22"/>
        <end position="34"/>
    </location>
</feature>
<evidence type="ECO:0000313" key="2">
    <source>
        <dbReference type="EMBL" id="THU47804.1"/>
    </source>
</evidence>
<evidence type="ECO:0000256" key="1">
    <source>
        <dbReference type="SAM" id="MobiDB-lite"/>
    </source>
</evidence>
<dbReference type="AlphaFoldDB" id="A0A4S8IIY1"/>
<feature type="compositionally biased region" description="Acidic residues" evidence="1">
    <location>
        <begin position="35"/>
        <end position="46"/>
    </location>
</feature>
<name>A0A4S8IIY1_MUSBA</name>
<proteinExistence type="predicted"/>
<comment type="caution">
    <text evidence="2">The sequence shown here is derived from an EMBL/GenBank/DDBJ whole genome shotgun (WGS) entry which is preliminary data.</text>
</comment>
<dbReference type="Proteomes" id="UP000317650">
    <property type="component" value="Chromosome 9"/>
</dbReference>
<keyword evidence="3" id="KW-1185">Reference proteome</keyword>